<dbReference type="Proteomes" id="UP000245263">
    <property type="component" value="Chromosome 1"/>
</dbReference>
<name>A0ABN6KJM6_9LEPT</name>
<reference evidence="1 2" key="1">
    <citation type="submission" date="2021-08" db="EMBL/GenBank/DDBJ databases">
        <title>Complete genome sequence of Leptospira kobayashii strain E30.</title>
        <authorList>
            <person name="Nakao R."/>
            <person name="Nakamura S."/>
            <person name="Masuzawa T."/>
            <person name="Koizumi N."/>
        </authorList>
    </citation>
    <scope>NUCLEOTIDE SEQUENCE [LARGE SCALE GENOMIC DNA]</scope>
    <source>
        <strain evidence="1 2">E30</strain>
    </source>
</reference>
<evidence type="ECO:0000313" key="2">
    <source>
        <dbReference type="Proteomes" id="UP000245263"/>
    </source>
</evidence>
<dbReference type="InterPro" id="IPR011990">
    <property type="entry name" value="TPR-like_helical_dom_sf"/>
</dbReference>
<protein>
    <recommendedName>
        <fullName evidence="3">Tetratricopeptide repeat protein</fullName>
    </recommendedName>
</protein>
<sequence>MIKKITLILLMVIAYPITSQESKFELDCVNTSRPEFRLNYSIMRHMNPTISTGDSVEIGKAAGTSTAYPETISKLFEIPYRKAEAFYAERKFNEAVTILEPAIKTEKNNPFLLNFYAKSLYAANKRKESFKAYLNLISLIDAEETLNSDGSHNLVIIDTWFLEAYWKISTLYLEAQDYEKSIYYNRKMLDVITLGNTYYNPNMITYNISALSYLAEAYYFLKNKEANHFYVCETLKLDKNNKDVLQFLML</sequence>
<dbReference type="Gene3D" id="1.25.40.10">
    <property type="entry name" value="Tetratricopeptide repeat domain"/>
    <property type="match status" value="1"/>
</dbReference>
<dbReference type="EMBL" id="AP025028">
    <property type="protein sequence ID" value="BDA80341.1"/>
    <property type="molecule type" value="Genomic_DNA"/>
</dbReference>
<keyword evidence="2" id="KW-1185">Reference proteome</keyword>
<dbReference type="SUPFAM" id="SSF48452">
    <property type="entry name" value="TPR-like"/>
    <property type="match status" value="1"/>
</dbReference>
<gene>
    <name evidence="1" type="ORF">LPTSP3_g32710</name>
</gene>
<organism evidence="1 2">
    <name type="scientific">Leptospira kobayashii</name>
    <dbReference type="NCBI Taxonomy" id="1917830"/>
    <lineage>
        <taxon>Bacteria</taxon>
        <taxon>Pseudomonadati</taxon>
        <taxon>Spirochaetota</taxon>
        <taxon>Spirochaetia</taxon>
        <taxon>Leptospirales</taxon>
        <taxon>Leptospiraceae</taxon>
        <taxon>Leptospira</taxon>
    </lineage>
</organism>
<evidence type="ECO:0000313" key="1">
    <source>
        <dbReference type="EMBL" id="BDA80341.1"/>
    </source>
</evidence>
<evidence type="ECO:0008006" key="3">
    <source>
        <dbReference type="Google" id="ProtNLM"/>
    </source>
</evidence>
<dbReference type="RefSeq" id="WP_109021392.1">
    <property type="nucleotide sequence ID" value="NZ_AP025028.1"/>
</dbReference>
<accession>A0ABN6KJM6</accession>
<proteinExistence type="predicted"/>